<organism evidence="1">
    <name type="scientific">marine metagenome</name>
    <dbReference type="NCBI Taxonomy" id="408172"/>
    <lineage>
        <taxon>unclassified sequences</taxon>
        <taxon>metagenomes</taxon>
        <taxon>ecological metagenomes</taxon>
    </lineage>
</organism>
<gene>
    <name evidence="1" type="ORF">METZ01_LOCUS383710</name>
</gene>
<protein>
    <submittedName>
        <fullName evidence="1">Uncharacterized protein</fullName>
    </submittedName>
</protein>
<dbReference type="EMBL" id="UINC01142495">
    <property type="protein sequence ID" value="SVD30856.1"/>
    <property type="molecule type" value="Genomic_DNA"/>
</dbReference>
<proteinExistence type="predicted"/>
<evidence type="ECO:0000313" key="1">
    <source>
        <dbReference type="EMBL" id="SVD30856.1"/>
    </source>
</evidence>
<reference evidence="1" key="1">
    <citation type="submission" date="2018-05" db="EMBL/GenBank/DDBJ databases">
        <authorList>
            <person name="Lanie J.A."/>
            <person name="Ng W.-L."/>
            <person name="Kazmierczak K.M."/>
            <person name="Andrzejewski T.M."/>
            <person name="Davidsen T.M."/>
            <person name="Wayne K.J."/>
            <person name="Tettelin H."/>
            <person name="Glass J.I."/>
            <person name="Rusch D."/>
            <person name="Podicherti R."/>
            <person name="Tsui H.-C.T."/>
            <person name="Winkler M.E."/>
        </authorList>
    </citation>
    <scope>NUCLEOTIDE SEQUENCE</scope>
</reference>
<sequence>MSKQGMVMAVLMRAWLKGRFKHNCLDSRTGLHGT</sequence>
<name>A0A382U986_9ZZZZ</name>
<dbReference type="AlphaFoldDB" id="A0A382U986"/>
<accession>A0A382U986</accession>